<protein>
    <submittedName>
        <fullName evidence="4">Uncharacterized protein</fullName>
    </submittedName>
</protein>
<organism evidence="4 5">
    <name type="scientific">Faecalibaculum rodentium</name>
    <dbReference type="NCBI Taxonomy" id="1702221"/>
    <lineage>
        <taxon>Bacteria</taxon>
        <taxon>Bacillati</taxon>
        <taxon>Bacillota</taxon>
        <taxon>Erysipelotrichia</taxon>
        <taxon>Erysipelotrichales</taxon>
        <taxon>Erysipelotrichaceae</taxon>
        <taxon>Faecalibaculum</taxon>
    </lineage>
</organism>
<keyword evidence="5" id="KW-1185">Reference proteome</keyword>
<evidence type="ECO:0000313" key="4">
    <source>
        <dbReference type="EMBL" id="AMK54722.1"/>
    </source>
</evidence>
<evidence type="ECO:0000256" key="2">
    <source>
        <dbReference type="SAM" id="MobiDB-lite"/>
    </source>
</evidence>
<name>A0A140DVP5_9FIRM</name>
<dbReference type="RefSeq" id="WP_067557504.1">
    <property type="nucleotide sequence ID" value="NZ_CAMTBT010000011.1"/>
</dbReference>
<evidence type="ECO:0000256" key="1">
    <source>
        <dbReference type="SAM" id="Coils"/>
    </source>
</evidence>
<feature type="compositionally biased region" description="Basic and acidic residues" evidence="2">
    <location>
        <begin position="89"/>
        <end position="110"/>
    </location>
</feature>
<keyword evidence="1" id="KW-0175">Coiled coil</keyword>
<proteinExistence type="predicted"/>
<dbReference type="AlphaFoldDB" id="A0A140DVP5"/>
<gene>
    <name evidence="4" type="ORF">AALO17_15880</name>
</gene>
<dbReference type="KEGG" id="fro:AALO17_15880"/>
<evidence type="ECO:0000256" key="3">
    <source>
        <dbReference type="SAM" id="Phobius"/>
    </source>
</evidence>
<feature type="compositionally biased region" description="Basic and acidic residues" evidence="2">
    <location>
        <begin position="165"/>
        <end position="176"/>
    </location>
</feature>
<evidence type="ECO:0000313" key="5">
    <source>
        <dbReference type="Proteomes" id="UP000069771"/>
    </source>
</evidence>
<dbReference type="OrthoDB" id="1771179at2"/>
<dbReference type="GeneID" id="78478268"/>
<feature type="compositionally biased region" description="Acidic residues" evidence="2">
    <location>
        <begin position="76"/>
        <end position="88"/>
    </location>
</feature>
<keyword evidence="3" id="KW-1133">Transmembrane helix</keyword>
<dbReference type="EMBL" id="CP011391">
    <property type="protein sequence ID" value="AMK54722.1"/>
    <property type="molecule type" value="Genomic_DNA"/>
</dbReference>
<reference evidence="4 5" key="1">
    <citation type="journal article" date="2016" name="Gut Pathog.">
        <title>Whole genome sequencing of "Faecalibaculum rodentium" ALO17, isolated from C57BL/6J laboratory mouse feces.</title>
        <authorList>
            <person name="Lim S."/>
            <person name="Chang D.H."/>
            <person name="Ahn S."/>
            <person name="Kim B.C."/>
        </authorList>
    </citation>
    <scope>NUCLEOTIDE SEQUENCE [LARGE SCALE GENOMIC DNA]</scope>
    <source>
        <strain evidence="4 5">Alo17</strain>
    </source>
</reference>
<keyword evidence="3" id="KW-0472">Membrane</keyword>
<feature type="coiled-coil region" evidence="1">
    <location>
        <begin position="392"/>
        <end position="419"/>
    </location>
</feature>
<feature type="transmembrane region" description="Helical" evidence="3">
    <location>
        <begin position="201"/>
        <end position="224"/>
    </location>
</feature>
<feature type="region of interest" description="Disordered" evidence="2">
    <location>
        <begin position="64"/>
        <end position="196"/>
    </location>
</feature>
<dbReference type="Proteomes" id="UP000069771">
    <property type="component" value="Chromosome"/>
</dbReference>
<keyword evidence="3" id="KW-0812">Transmembrane</keyword>
<accession>A0A140DVP5</accession>
<sequence>MNDEKRPGELDQDSQDDLDAFARALLNRKTEMRIFRDETGDEVEIGFSDNEREAAEKTMSQALDTLRKSRGQKTIEEEETAFWFEEEPETGKGSEETARPAPRKFREPHPVRKTRKPRKAEETKSSRPESGSSRKPRKKSAAGKKQTDSKGTGTDAKSKTSIGSRTEKRRTADKPDPVVQSARPQKKPASRRPHDPARRRMVLAILALCLLAAAGLGVYCWKVLVWNPENLTTEVQEASYRKLVDYADEYGSGLMSDAEQAEILDLKADYDSLAPRQKKEIDAYFAEQTRSGDYPNGRTFEEIWQEQTEKKQAAEDAAQPQFQELTSFLANWNDKTDQEKRQIVNYRDFYKGLTQSLKTQVDDQLRAATGQTFSQLVSEQEEAMRSEQVAHQEQVDAQKAELQAQIDALNQELQTYIQYGTSLSEELNAATVAGQDTSEIEAQITANNAYVQELSGQISSLEYQRDSLQ</sequence>